<keyword evidence="8" id="KW-0812">Transmembrane</keyword>
<dbReference type="InterPro" id="IPR038501">
    <property type="entry name" value="Spore_GerAC_C_sf"/>
</dbReference>
<dbReference type="Proteomes" id="UP000198577">
    <property type="component" value="Unassembled WGS sequence"/>
</dbReference>
<name>A0A1I5RU98_9FIRM</name>
<keyword evidence="3" id="KW-0309">Germination</keyword>
<evidence type="ECO:0000256" key="3">
    <source>
        <dbReference type="ARBA" id="ARBA00022544"/>
    </source>
</evidence>
<dbReference type="Pfam" id="PF25198">
    <property type="entry name" value="Spore_GerAC_N"/>
    <property type="match status" value="1"/>
</dbReference>
<dbReference type="NCBIfam" id="TIGR02887">
    <property type="entry name" value="spore_ger_x_C"/>
    <property type="match status" value="1"/>
</dbReference>
<keyword evidence="8" id="KW-1133">Transmembrane helix</keyword>
<dbReference type="GO" id="GO:0016020">
    <property type="term" value="C:membrane"/>
    <property type="evidence" value="ECO:0007669"/>
    <property type="project" value="UniProtKB-SubCell"/>
</dbReference>
<evidence type="ECO:0000256" key="5">
    <source>
        <dbReference type="ARBA" id="ARBA00023136"/>
    </source>
</evidence>
<dbReference type="EMBL" id="FOXR01000001">
    <property type="protein sequence ID" value="SFP62092.1"/>
    <property type="molecule type" value="Genomic_DNA"/>
</dbReference>
<evidence type="ECO:0000256" key="8">
    <source>
        <dbReference type="SAM" id="Phobius"/>
    </source>
</evidence>
<evidence type="ECO:0000259" key="10">
    <source>
        <dbReference type="Pfam" id="PF25198"/>
    </source>
</evidence>
<dbReference type="PANTHER" id="PTHR35789:SF1">
    <property type="entry name" value="SPORE GERMINATION PROTEIN B3"/>
    <property type="match status" value="1"/>
</dbReference>
<accession>A0A1I5RU98</accession>
<dbReference type="InterPro" id="IPR046953">
    <property type="entry name" value="Spore_GerAC-like_C"/>
</dbReference>
<sequence length="390" mass="44249">MRINNKYFVVALIAIIIIFTLTGCWDMVEIERNAFILGIGLDPSESKSGNDERIMVTYQIALPAAMLGPGGQGEGGGGQEQPSTLNVTIEAKNLMMAEQTLMATLNQLPNYDHLQLVVFGEELAKKGIGKYVDFFFRDPRMRQRTKVAVSRGKASEVFKIQPKTVKSTSQYISDLLDENEKRSLILLMPMDFGIMQRHFIRRLDVCLPGITVKKNTLTLQGAAIFSGDKLVAWLTGSQVMSLKWLHGEPAKGIIDISNDKVKAGNFVFNITDNKVSIKPVLDGNRFILKAKMEVEGDIAEIQNERFNTYDLGFIQQVEDLVKQKIMQSCSEVFSKLVDQYKTDCIEFGRRVQNYYPDFWEKNKDNWKEYFANTDLEMEVDVKLRRVGVIK</sequence>
<dbReference type="InterPro" id="IPR008844">
    <property type="entry name" value="Spore_GerAC-like"/>
</dbReference>
<evidence type="ECO:0000313" key="12">
    <source>
        <dbReference type="Proteomes" id="UP000198577"/>
    </source>
</evidence>
<evidence type="ECO:0000256" key="2">
    <source>
        <dbReference type="ARBA" id="ARBA00007886"/>
    </source>
</evidence>
<dbReference type="InterPro" id="IPR057336">
    <property type="entry name" value="GerAC_N"/>
</dbReference>
<comment type="similarity">
    <text evidence="2">Belongs to the GerABKC lipoprotein family.</text>
</comment>
<gene>
    <name evidence="11" type="ORF">SAMN05444406_101121</name>
</gene>
<dbReference type="PANTHER" id="PTHR35789">
    <property type="entry name" value="SPORE GERMINATION PROTEIN B3"/>
    <property type="match status" value="1"/>
</dbReference>
<evidence type="ECO:0000256" key="6">
    <source>
        <dbReference type="ARBA" id="ARBA00023139"/>
    </source>
</evidence>
<dbReference type="GO" id="GO:0009847">
    <property type="term" value="P:spore germination"/>
    <property type="evidence" value="ECO:0007669"/>
    <property type="project" value="InterPro"/>
</dbReference>
<proteinExistence type="inferred from homology"/>
<keyword evidence="6" id="KW-0564">Palmitate</keyword>
<dbReference type="Gene3D" id="3.30.300.210">
    <property type="entry name" value="Nutrient germinant receptor protein C, domain 3"/>
    <property type="match status" value="1"/>
</dbReference>
<feature type="domain" description="Spore germination protein N-terminal" evidence="10">
    <location>
        <begin position="26"/>
        <end position="210"/>
    </location>
</feature>
<dbReference type="STRING" id="937334.SAMN05444406_101121"/>
<organism evidence="11 12">
    <name type="scientific">Caldicoprobacter faecalis</name>
    <dbReference type="NCBI Taxonomy" id="937334"/>
    <lineage>
        <taxon>Bacteria</taxon>
        <taxon>Bacillati</taxon>
        <taxon>Bacillota</taxon>
        <taxon>Clostridia</taxon>
        <taxon>Caldicoprobacterales</taxon>
        <taxon>Caldicoprobacteraceae</taxon>
        <taxon>Caldicoprobacter</taxon>
    </lineage>
</organism>
<dbReference type="RefSeq" id="WP_092281807.1">
    <property type="nucleotide sequence ID" value="NZ_FOXR01000001.1"/>
</dbReference>
<evidence type="ECO:0000313" key="11">
    <source>
        <dbReference type="EMBL" id="SFP62092.1"/>
    </source>
</evidence>
<evidence type="ECO:0000256" key="7">
    <source>
        <dbReference type="ARBA" id="ARBA00023288"/>
    </source>
</evidence>
<feature type="domain" description="Spore germination GerAC-like C-terminal" evidence="9">
    <location>
        <begin position="220"/>
        <end position="387"/>
    </location>
</feature>
<evidence type="ECO:0000256" key="4">
    <source>
        <dbReference type="ARBA" id="ARBA00022729"/>
    </source>
</evidence>
<keyword evidence="12" id="KW-1185">Reference proteome</keyword>
<evidence type="ECO:0000259" key="9">
    <source>
        <dbReference type="Pfam" id="PF05504"/>
    </source>
</evidence>
<evidence type="ECO:0000256" key="1">
    <source>
        <dbReference type="ARBA" id="ARBA00004635"/>
    </source>
</evidence>
<dbReference type="OrthoDB" id="2569624at2"/>
<dbReference type="PROSITE" id="PS51257">
    <property type="entry name" value="PROKAR_LIPOPROTEIN"/>
    <property type="match status" value="1"/>
</dbReference>
<keyword evidence="4" id="KW-0732">Signal</keyword>
<dbReference type="Pfam" id="PF05504">
    <property type="entry name" value="Spore_GerAC"/>
    <property type="match status" value="1"/>
</dbReference>
<comment type="subcellular location">
    <subcellularLocation>
        <location evidence="1">Membrane</location>
        <topology evidence="1">Lipid-anchor</topology>
    </subcellularLocation>
</comment>
<feature type="transmembrane region" description="Helical" evidence="8">
    <location>
        <begin position="7"/>
        <end position="28"/>
    </location>
</feature>
<keyword evidence="5 8" id="KW-0472">Membrane</keyword>
<protein>
    <submittedName>
        <fullName evidence="11">Germination protein, Ger(X)C family</fullName>
    </submittedName>
</protein>
<dbReference type="AlphaFoldDB" id="A0A1I5RU98"/>
<keyword evidence="7" id="KW-0449">Lipoprotein</keyword>
<reference evidence="11 12" key="1">
    <citation type="submission" date="2016-10" db="EMBL/GenBank/DDBJ databases">
        <authorList>
            <person name="de Groot N.N."/>
        </authorList>
    </citation>
    <scope>NUCLEOTIDE SEQUENCE [LARGE SCALE GENOMIC DNA]</scope>
    <source>
        <strain evidence="11 12">DSM 20678</strain>
    </source>
</reference>